<dbReference type="GO" id="GO:0009853">
    <property type="term" value="P:photorespiration"/>
    <property type="evidence" value="ECO:0007669"/>
    <property type="project" value="UniProtKB-ARBA"/>
</dbReference>
<evidence type="ECO:0000313" key="8">
    <source>
        <dbReference type="Proteomes" id="UP000583929"/>
    </source>
</evidence>
<dbReference type="CDD" id="cd12156">
    <property type="entry name" value="HPPR"/>
    <property type="match status" value="2"/>
</dbReference>
<dbReference type="InterPro" id="IPR006140">
    <property type="entry name" value="D-isomer_DH_NAD-bd"/>
</dbReference>
<accession>A0A7J6I9I0</accession>
<dbReference type="GO" id="GO:0005829">
    <property type="term" value="C:cytosol"/>
    <property type="evidence" value="ECO:0007669"/>
    <property type="project" value="TreeGrafter"/>
</dbReference>
<organism evidence="7 8">
    <name type="scientific">Cannabis sativa</name>
    <name type="common">Hemp</name>
    <name type="synonym">Marijuana</name>
    <dbReference type="NCBI Taxonomy" id="3483"/>
    <lineage>
        <taxon>Eukaryota</taxon>
        <taxon>Viridiplantae</taxon>
        <taxon>Streptophyta</taxon>
        <taxon>Embryophyta</taxon>
        <taxon>Tracheophyta</taxon>
        <taxon>Spermatophyta</taxon>
        <taxon>Magnoliopsida</taxon>
        <taxon>eudicotyledons</taxon>
        <taxon>Gunneridae</taxon>
        <taxon>Pentapetalae</taxon>
        <taxon>rosids</taxon>
        <taxon>fabids</taxon>
        <taxon>Rosales</taxon>
        <taxon>Cannabaceae</taxon>
        <taxon>Cannabis</taxon>
    </lineage>
</organism>
<dbReference type="InterPro" id="IPR029752">
    <property type="entry name" value="D-isomer_DH_CS1"/>
</dbReference>
<dbReference type="EC" id="1.1.1.79" evidence="4"/>
<feature type="domain" description="D-isomer specific 2-hydroxyacid dehydrogenase catalytic" evidence="5">
    <location>
        <begin position="64"/>
        <end position="332"/>
    </location>
</feature>
<dbReference type="EMBL" id="JAATIQ010000002">
    <property type="protein sequence ID" value="KAF4403956.1"/>
    <property type="molecule type" value="Genomic_DNA"/>
</dbReference>
<keyword evidence="3" id="KW-0520">NAD</keyword>
<keyword evidence="1" id="KW-0521">NADP</keyword>
<dbReference type="FunFam" id="3.40.50.720:FF:000213">
    <property type="entry name" value="Putative 2-hydroxyacid dehydrogenase"/>
    <property type="match status" value="2"/>
</dbReference>
<evidence type="ECO:0000256" key="2">
    <source>
        <dbReference type="ARBA" id="ARBA00023002"/>
    </source>
</evidence>
<evidence type="ECO:0000259" key="5">
    <source>
        <dbReference type="Pfam" id="PF00389"/>
    </source>
</evidence>
<keyword evidence="2" id="KW-0560">Oxidoreductase</keyword>
<dbReference type="Pfam" id="PF02826">
    <property type="entry name" value="2-Hacid_dh_C"/>
    <property type="match status" value="2"/>
</dbReference>
<name>A0A7J6I9I0_CANSA</name>
<dbReference type="SUPFAM" id="SSF52283">
    <property type="entry name" value="Formate/glycerate dehydrogenase catalytic domain-like"/>
    <property type="match status" value="2"/>
</dbReference>
<feature type="domain" description="D-isomer specific 2-hydroxyacid dehydrogenase catalytic" evidence="5">
    <location>
        <begin position="407"/>
        <end position="678"/>
    </location>
</feature>
<dbReference type="InterPro" id="IPR006139">
    <property type="entry name" value="D-isomer_2_OHA_DH_cat_dom"/>
</dbReference>
<feature type="domain" description="D-isomer specific 2-hydroxyacid dehydrogenase NAD-binding" evidence="6">
    <location>
        <begin position="131"/>
        <end position="304"/>
    </location>
</feature>
<dbReference type="AlphaFoldDB" id="A0A7J6I9I0"/>
<dbReference type="Pfam" id="PF00389">
    <property type="entry name" value="2-Hacid_dh"/>
    <property type="match status" value="2"/>
</dbReference>
<evidence type="ECO:0000256" key="1">
    <source>
        <dbReference type="ARBA" id="ARBA00022857"/>
    </source>
</evidence>
<dbReference type="PANTHER" id="PTHR10996">
    <property type="entry name" value="2-HYDROXYACID DEHYDROGENASE-RELATED"/>
    <property type="match status" value="1"/>
</dbReference>
<dbReference type="Gene3D" id="3.40.50.720">
    <property type="entry name" value="NAD(P)-binding Rossmann-like Domain"/>
    <property type="match status" value="4"/>
</dbReference>
<dbReference type="PROSITE" id="PS00065">
    <property type="entry name" value="D_2_HYDROXYACID_DH_1"/>
    <property type="match status" value="1"/>
</dbReference>
<feature type="domain" description="D-isomer specific 2-hydroxyacid dehydrogenase NAD-binding" evidence="6">
    <location>
        <begin position="474"/>
        <end position="647"/>
    </location>
</feature>
<sequence length="679" mass="74085">MAFNGGSNEDEILINDDNDLPSILIHRNPAFNFLPLTNLLKNHFRLLDPHQSPDLPLHSFYSRHAHSVRALVIFGLCPVTEDTLRHLPSLKLVVGSSAGIDHVDLSACRFRGIAVTDAGKSFAEDVADFAVALLLDVLRQVSAADRYVRSGLWHSLGEYPLGSKIGGKRVGIVGLGRIGLEVAQRLSAFGCRVSYTSRKQKPSMLFPYFSNVCELATESDILIVCCSLTTETHHIVSKDVMKALGKKGVIINVGRGGLVDEQELVHFLTQGELGGAGLDVFENEPDVPKELYGLDNVVLSPHNAVTTQASIESLSLLVLENLKAFFSDKPLLSPFLRAHLRLFFRRKNNRVKATMAASTNDQHLPPILIHRTPSVSFPPLTNLLKNHFLLIDPHESPLPLHTFYSRHAHSVRALVILELAQVTEDTLRHLPSLELIVASSTGTDHVDLSTCRLRGIAVTNAGSAYTDDVADFTVALLFGILRRVSAADSYVRSGLWPTGGEYPLGSKIGGKRVGIVGLGKIGFEVAKRLSAFGCRISYTSRKEKQSKPFPYFSNVFDLASESDILVVCCTLTTETHHIISKDVMKALGKKGVIINVGRGDLVDEQELVHLLSEGELGGAGLDVFENEPDVPKELYNLDNVVLSPHCAVSTQGSIDSMIQIVLANLKAFFSDKPLLSPVS</sequence>
<dbReference type="GO" id="GO:0016618">
    <property type="term" value="F:hydroxypyruvate reductase [NAD(P)H] activity"/>
    <property type="evidence" value="ECO:0007669"/>
    <property type="project" value="UniProtKB-ARBA"/>
</dbReference>
<reference evidence="7 8" key="1">
    <citation type="journal article" date="2020" name="bioRxiv">
        <title>Sequence and annotation of 42 cannabis genomes reveals extensive copy number variation in cannabinoid synthesis and pathogen resistance genes.</title>
        <authorList>
            <person name="Mckernan K.J."/>
            <person name="Helbert Y."/>
            <person name="Kane L.T."/>
            <person name="Ebling H."/>
            <person name="Zhang L."/>
            <person name="Liu B."/>
            <person name="Eaton Z."/>
            <person name="Mclaughlin S."/>
            <person name="Kingan S."/>
            <person name="Baybayan P."/>
            <person name="Concepcion G."/>
            <person name="Jordan M."/>
            <person name="Riva A."/>
            <person name="Barbazuk W."/>
            <person name="Harkins T."/>
        </authorList>
    </citation>
    <scope>NUCLEOTIDE SEQUENCE [LARGE SCALE GENOMIC DNA]</scope>
    <source>
        <strain evidence="8">cv. Jamaican Lion 4</strain>
        <tissue evidence="7">Leaf</tissue>
    </source>
</reference>
<dbReference type="InterPro" id="IPR036291">
    <property type="entry name" value="NAD(P)-bd_dom_sf"/>
</dbReference>
<dbReference type="SUPFAM" id="SSF51735">
    <property type="entry name" value="NAD(P)-binding Rossmann-fold domains"/>
    <property type="match status" value="2"/>
</dbReference>
<keyword evidence="8" id="KW-1185">Reference proteome</keyword>
<gene>
    <name evidence="7" type="ORF">G4B88_014412</name>
</gene>
<dbReference type="GO" id="GO:0030267">
    <property type="term" value="F:glyoxylate reductase (NADPH) activity"/>
    <property type="evidence" value="ECO:0007669"/>
    <property type="project" value="UniProtKB-EC"/>
</dbReference>
<evidence type="ECO:0000256" key="3">
    <source>
        <dbReference type="ARBA" id="ARBA00023027"/>
    </source>
</evidence>
<dbReference type="InterPro" id="IPR050223">
    <property type="entry name" value="D-isomer_2-hydroxyacid_DH"/>
</dbReference>
<dbReference type="GO" id="GO:0051287">
    <property type="term" value="F:NAD binding"/>
    <property type="evidence" value="ECO:0007669"/>
    <property type="project" value="InterPro"/>
</dbReference>
<comment type="caution">
    <text evidence="7">The sequence shown here is derived from an EMBL/GenBank/DDBJ whole genome shotgun (WGS) entry which is preliminary data.</text>
</comment>
<protein>
    <recommendedName>
        <fullName evidence="4">glyoxylate reductase (NADP(+))</fullName>
        <ecNumber evidence="4">1.1.1.79</ecNumber>
    </recommendedName>
</protein>
<dbReference type="PANTHER" id="PTHR10996:SF268">
    <property type="entry name" value="GLYOXYLATE_HYDROXYPYRUVATE REDUCTASE HPR3"/>
    <property type="match status" value="1"/>
</dbReference>
<evidence type="ECO:0000259" key="6">
    <source>
        <dbReference type="Pfam" id="PF02826"/>
    </source>
</evidence>
<evidence type="ECO:0000256" key="4">
    <source>
        <dbReference type="ARBA" id="ARBA00066661"/>
    </source>
</evidence>
<dbReference type="Proteomes" id="UP000583929">
    <property type="component" value="Unassembled WGS sequence"/>
</dbReference>
<proteinExistence type="predicted"/>
<evidence type="ECO:0000313" key="7">
    <source>
        <dbReference type="EMBL" id="KAF4403956.1"/>
    </source>
</evidence>